<gene>
    <name evidence="1" type="ORF">BV25DRAFT_993268</name>
</gene>
<reference evidence="1" key="2">
    <citation type="journal article" date="2022" name="New Phytol.">
        <title>Evolutionary transition to the ectomycorrhizal habit in the genomes of a hyperdiverse lineage of mushroom-forming fungi.</title>
        <authorList>
            <person name="Looney B."/>
            <person name="Miyauchi S."/>
            <person name="Morin E."/>
            <person name="Drula E."/>
            <person name="Courty P.E."/>
            <person name="Kohler A."/>
            <person name="Kuo A."/>
            <person name="LaButti K."/>
            <person name="Pangilinan J."/>
            <person name="Lipzen A."/>
            <person name="Riley R."/>
            <person name="Andreopoulos W."/>
            <person name="He G."/>
            <person name="Johnson J."/>
            <person name="Nolan M."/>
            <person name="Tritt A."/>
            <person name="Barry K.W."/>
            <person name="Grigoriev I.V."/>
            <person name="Nagy L.G."/>
            <person name="Hibbett D."/>
            <person name="Henrissat B."/>
            <person name="Matheny P.B."/>
            <person name="Labbe J."/>
            <person name="Martin F.M."/>
        </authorList>
    </citation>
    <scope>NUCLEOTIDE SEQUENCE</scope>
    <source>
        <strain evidence="1">HHB10654</strain>
    </source>
</reference>
<keyword evidence="2" id="KW-1185">Reference proteome</keyword>
<evidence type="ECO:0000313" key="2">
    <source>
        <dbReference type="Proteomes" id="UP000814140"/>
    </source>
</evidence>
<evidence type="ECO:0000313" key="1">
    <source>
        <dbReference type="EMBL" id="KAI0059908.1"/>
    </source>
</evidence>
<comment type="caution">
    <text evidence="1">The sequence shown here is derived from an EMBL/GenBank/DDBJ whole genome shotgun (WGS) entry which is preliminary data.</text>
</comment>
<organism evidence="1 2">
    <name type="scientific">Artomyces pyxidatus</name>
    <dbReference type="NCBI Taxonomy" id="48021"/>
    <lineage>
        <taxon>Eukaryota</taxon>
        <taxon>Fungi</taxon>
        <taxon>Dikarya</taxon>
        <taxon>Basidiomycota</taxon>
        <taxon>Agaricomycotina</taxon>
        <taxon>Agaricomycetes</taxon>
        <taxon>Russulales</taxon>
        <taxon>Auriscalpiaceae</taxon>
        <taxon>Artomyces</taxon>
    </lineage>
</organism>
<accession>A0ACB8STS8</accession>
<reference evidence="1" key="1">
    <citation type="submission" date="2021-03" db="EMBL/GenBank/DDBJ databases">
        <authorList>
            <consortium name="DOE Joint Genome Institute"/>
            <person name="Ahrendt S."/>
            <person name="Looney B.P."/>
            <person name="Miyauchi S."/>
            <person name="Morin E."/>
            <person name="Drula E."/>
            <person name="Courty P.E."/>
            <person name="Chicoki N."/>
            <person name="Fauchery L."/>
            <person name="Kohler A."/>
            <person name="Kuo A."/>
            <person name="Labutti K."/>
            <person name="Pangilinan J."/>
            <person name="Lipzen A."/>
            <person name="Riley R."/>
            <person name="Andreopoulos W."/>
            <person name="He G."/>
            <person name="Johnson J."/>
            <person name="Barry K.W."/>
            <person name="Grigoriev I.V."/>
            <person name="Nagy L."/>
            <person name="Hibbett D."/>
            <person name="Henrissat B."/>
            <person name="Matheny P.B."/>
            <person name="Labbe J."/>
            <person name="Martin F."/>
        </authorList>
    </citation>
    <scope>NUCLEOTIDE SEQUENCE</scope>
    <source>
        <strain evidence="1">HHB10654</strain>
    </source>
</reference>
<protein>
    <submittedName>
        <fullName evidence="1">Uncharacterized protein</fullName>
    </submittedName>
</protein>
<sequence>MPPSLASSDPLSSPSPTPPPPPVPIPGPAIAPAPTKQDNEDDDEPMALDTSSDLSELTEEEQDADKQPPCDDDGDDDPEDDDDNDEDRDEGGRTTATRGHKKRRSLVPEQMWDWAYKSKKDGKSKVVEEEEEEEEEQAGPPKAMEEEEDDEEDVPGHHRTHKRAPRVEVEERVARAEADETTPGRRRPARDVDEEESLSNESADEPDEDEDDDSQVEDMDVDEGEDEIPTPPPKPVEAAKENSPDLTEDEAPPADAPESDDETASEDDMDDAADVPPVPAPALTPAAAVLPTPTVNGIATVDVTAPPPAIIAPVAIAAAASSIMAGSAVLGPPSPTSSASGSPSSSRSASPVADEDDEAKAAEENGPEEVEPVEAIAEDEPVEEVDDEGEGEADVEMDVEAEAELQPAHRAEALDVLATIELKFALLRERVYVEKMEALAWEEALVADDTHPEMMHLHTELAKRRGKRLELAERRRSYEVANSLKRRRASEDAVWSWWMHARDDLQIDMIAETNRKRRKLERDRRTAERPQPRASLPTCSVSLLIYAYTAQRIPNFQHEVPVAPTLYDIVNNNPYVPSASTNRQPKDSAPRAYPTLSTLSNVEVSGDLDYIFSNRRLYEPHRPPVQPHGYDNGYVGGAMLEPPPRMPGYPSSRRGVPGPSGLQQELEREAGMPGMGMPPHVGGYPMASREISPVHVSSGPKVNGWMAGGPVKGGPEWAREMRRGEPGEEEYMREREERERERGNMLEIERERERARERHDRERDRERGLDLQYQQQQQQQGHPRTAHHMHGHVGPGLPPHHQSIGPHHHHHFHHVHHHHHPPSGPVNGTPMSPLPGPASYSGHSPRIMPTRDHSGPPTTEIINLSSTLPSRHPGGPGPSPHWRVDERERELPLSPRYARERGRPASGPPPVGPHERIMTPFSMTPTHQPASIGGRHAASAGPSRRGSFSADGPPLMPGGAVMGGVGSSPARGRRSPPQGFAGVSMSPPRNRLPPPASPSAPRSRRSSPRMGAIALPPFPPGPVQSPEYMKASVGASPGTKPQLPPPKMMILDGMQRAGTPSGEAHGRVTMSPTLSLPPPPSVHRMPSQHLGAGPHPHGPPDGVLPPPPPVPIAAGEA</sequence>
<proteinExistence type="predicted"/>
<dbReference type="EMBL" id="MU277222">
    <property type="protein sequence ID" value="KAI0059908.1"/>
    <property type="molecule type" value="Genomic_DNA"/>
</dbReference>
<name>A0ACB8STS8_9AGAM</name>
<dbReference type="Proteomes" id="UP000814140">
    <property type="component" value="Unassembled WGS sequence"/>
</dbReference>